<evidence type="ECO:0000313" key="2">
    <source>
        <dbReference type="Proteomes" id="UP000308600"/>
    </source>
</evidence>
<organism evidence="1 2">
    <name type="scientific">Pluteus cervinus</name>
    <dbReference type="NCBI Taxonomy" id="181527"/>
    <lineage>
        <taxon>Eukaryota</taxon>
        <taxon>Fungi</taxon>
        <taxon>Dikarya</taxon>
        <taxon>Basidiomycota</taxon>
        <taxon>Agaricomycotina</taxon>
        <taxon>Agaricomycetes</taxon>
        <taxon>Agaricomycetidae</taxon>
        <taxon>Agaricales</taxon>
        <taxon>Pluteineae</taxon>
        <taxon>Pluteaceae</taxon>
        <taxon>Pluteus</taxon>
    </lineage>
</organism>
<protein>
    <submittedName>
        <fullName evidence="1">Uncharacterized protein</fullName>
    </submittedName>
</protein>
<accession>A0ACD3AK30</accession>
<reference evidence="1 2" key="1">
    <citation type="journal article" date="2019" name="Nat. Ecol. Evol.">
        <title>Megaphylogeny resolves global patterns of mushroom evolution.</title>
        <authorList>
            <person name="Varga T."/>
            <person name="Krizsan K."/>
            <person name="Foldi C."/>
            <person name="Dima B."/>
            <person name="Sanchez-Garcia M."/>
            <person name="Sanchez-Ramirez S."/>
            <person name="Szollosi G.J."/>
            <person name="Szarkandi J.G."/>
            <person name="Papp V."/>
            <person name="Albert L."/>
            <person name="Andreopoulos W."/>
            <person name="Angelini C."/>
            <person name="Antonin V."/>
            <person name="Barry K.W."/>
            <person name="Bougher N.L."/>
            <person name="Buchanan P."/>
            <person name="Buyck B."/>
            <person name="Bense V."/>
            <person name="Catcheside P."/>
            <person name="Chovatia M."/>
            <person name="Cooper J."/>
            <person name="Damon W."/>
            <person name="Desjardin D."/>
            <person name="Finy P."/>
            <person name="Geml J."/>
            <person name="Haridas S."/>
            <person name="Hughes K."/>
            <person name="Justo A."/>
            <person name="Karasinski D."/>
            <person name="Kautmanova I."/>
            <person name="Kiss B."/>
            <person name="Kocsube S."/>
            <person name="Kotiranta H."/>
            <person name="LaButti K.M."/>
            <person name="Lechner B.E."/>
            <person name="Liimatainen K."/>
            <person name="Lipzen A."/>
            <person name="Lukacs Z."/>
            <person name="Mihaltcheva S."/>
            <person name="Morgado L.N."/>
            <person name="Niskanen T."/>
            <person name="Noordeloos M.E."/>
            <person name="Ohm R.A."/>
            <person name="Ortiz-Santana B."/>
            <person name="Ovrebo C."/>
            <person name="Racz N."/>
            <person name="Riley R."/>
            <person name="Savchenko A."/>
            <person name="Shiryaev A."/>
            <person name="Soop K."/>
            <person name="Spirin V."/>
            <person name="Szebenyi C."/>
            <person name="Tomsovsky M."/>
            <person name="Tulloss R.E."/>
            <person name="Uehling J."/>
            <person name="Grigoriev I.V."/>
            <person name="Vagvolgyi C."/>
            <person name="Papp T."/>
            <person name="Martin F.M."/>
            <person name="Miettinen O."/>
            <person name="Hibbett D.S."/>
            <person name="Nagy L.G."/>
        </authorList>
    </citation>
    <scope>NUCLEOTIDE SEQUENCE [LARGE SCALE GENOMIC DNA]</scope>
    <source>
        <strain evidence="1 2">NL-1719</strain>
    </source>
</reference>
<gene>
    <name evidence="1" type="ORF">BDN72DRAFT_900159</name>
</gene>
<proteinExistence type="predicted"/>
<keyword evidence="2" id="KW-1185">Reference proteome</keyword>
<evidence type="ECO:0000313" key="1">
    <source>
        <dbReference type="EMBL" id="TFK66028.1"/>
    </source>
</evidence>
<dbReference type="EMBL" id="ML208417">
    <property type="protein sequence ID" value="TFK66028.1"/>
    <property type="molecule type" value="Genomic_DNA"/>
</dbReference>
<dbReference type="Proteomes" id="UP000308600">
    <property type="component" value="Unassembled WGS sequence"/>
</dbReference>
<sequence>MEPPASSQPSSPPQHEHTQFSSSPPTGTRAETLRQPTQEYLALSETPSESLIDPTSSRKLLILDLNGTLVYRSPHRSLRNRRRTHGQAASNEPPEDPYQNPTAPRPLRPVHPRPFIPPFVRFLFHEHTKAWLDTMVWSSAQPHSVGDMVDKSFGERRDELLAVWARDTMGLSDHEYYQKTQTTKDLATPWSQLPPYSLSTGEEGQHSATSTLLLDDSPRKAYLQPWNHLCIHEYVEHMRKADLDLAMREAAEPPPSHQPQNSESSGSTDQIYDGQATGEVKKKRKRAKKKKEKVTAPPTDHQYDPTLLAIVGILDTIRCESNVAGWLRSGGLWAGAGKGENETVVMVEDANVGVVAPDHEETTVEDQPHAEEARIHTEESSPKRRRVVDISMADSPQVAEADDVPTTDPSPFENQEATDNAVLEKPHLWFQDPDNVHYWVDRGLKALKELEIEVQHGVEVDGLENPHLSH</sequence>
<name>A0ACD3AK30_9AGAR</name>